<accession>A0A0E9UFR1</accession>
<reference evidence="1" key="2">
    <citation type="journal article" date="2015" name="Fish Shellfish Immunol.">
        <title>Early steps in the European eel (Anguilla anguilla)-Vibrio vulnificus interaction in the gills: Role of the RtxA13 toxin.</title>
        <authorList>
            <person name="Callol A."/>
            <person name="Pajuelo D."/>
            <person name="Ebbesson L."/>
            <person name="Teles M."/>
            <person name="MacKenzie S."/>
            <person name="Amaro C."/>
        </authorList>
    </citation>
    <scope>NUCLEOTIDE SEQUENCE</scope>
</reference>
<evidence type="ECO:0000313" key="1">
    <source>
        <dbReference type="EMBL" id="JAH64552.1"/>
    </source>
</evidence>
<organism evidence="1">
    <name type="scientific">Anguilla anguilla</name>
    <name type="common">European freshwater eel</name>
    <name type="synonym">Muraena anguilla</name>
    <dbReference type="NCBI Taxonomy" id="7936"/>
    <lineage>
        <taxon>Eukaryota</taxon>
        <taxon>Metazoa</taxon>
        <taxon>Chordata</taxon>
        <taxon>Craniata</taxon>
        <taxon>Vertebrata</taxon>
        <taxon>Euteleostomi</taxon>
        <taxon>Actinopterygii</taxon>
        <taxon>Neopterygii</taxon>
        <taxon>Teleostei</taxon>
        <taxon>Anguilliformes</taxon>
        <taxon>Anguillidae</taxon>
        <taxon>Anguilla</taxon>
    </lineage>
</organism>
<dbReference type="EMBL" id="GBXM01044025">
    <property type="protein sequence ID" value="JAH64552.1"/>
    <property type="molecule type" value="Transcribed_RNA"/>
</dbReference>
<proteinExistence type="predicted"/>
<protein>
    <submittedName>
        <fullName evidence="1">Uncharacterized protein</fullName>
    </submittedName>
</protein>
<name>A0A0E9UFR1_ANGAN</name>
<dbReference type="AlphaFoldDB" id="A0A0E9UFR1"/>
<sequence>MKPFSGEGKSKSVLLDCNLFTTLIMMIDCTLCSLYIL</sequence>
<reference evidence="1" key="1">
    <citation type="submission" date="2014-11" db="EMBL/GenBank/DDBJ databases">
        <authorList>
            <person name="Amaro Gonzalez C."/>
        </authorList>
    </citation>
    <scope>NUCLEOTIDE SEQUENCE</scope>
</reference>